<protein>
    <submittedName>
        <fullName evidence="1">Uncharacterized protein</fullName>
    </submittedName>
</protein>
<reference evidence="1 2" key="1">
    <citation type="journal article" date="2013" name="BMC Genomics">
        <title>Genomics-driven discovery of the pneumocandin biosynthetic gene cluster in the fungus Glarea lozoyensis.</title>
        <authorList>
            <person name="Chen L."/>
            <person name="Yue Q."/>
            <person name="Zhang X."/>
            <person name="Xiang M."/>
            <person name="Wang C."/>
            <person name="Li S."/>
            <person name="Che Y."/>
            <person name="Ortiz-Lopez F.J."/>
            <person name="Bills G.F."/>
            <person name="Liu X."/>
            <person name="An Z."/>
        </authorList>
    </citation>
    <scope>NUCLEOTIDE SEQUENCE [LARGE SCALE GENOMIC DNA]</scope>
    <source>
        <strain evidence="2">ATCC 20868 / MF5171</strain>
    </source>
</reference>
<accession>S3CY73</accession>
<proteinExistence type="predicted"/>
<evidence type="ECO:0000313" key="2">
    <source>
        <dbReference type="Proteomes" id="UP000016922"/>
    </source>
</evidence>
<organism evidence="1 2">
    <name type="scientific">Glarea lozoyensis (strain ATCC 20868 / MF5171)</name>
    <dbReference type="NCBI Taxonomy" id="1116229"/>
    <lineage>
        <taxon>Eukaryota</taxon>
        <taxon>Fungi</taxon>
        <taxon>Dikarya</taxon>
        <taxon>Ascomycota</taxon>
        <taxon>Pezizomycotina</taxon>
        <taxon>Leotiomycetes</taxon>
        <taxon>Helotiales</taxon>
        <taxon>Helotiaceae</taxon>
        <taxon>Glarea</taxon>
    </lineage>
</organism>
<keyword evidence="2" id="KW-1185">Reference proteome</keyword>
<gene>
    <name evidence="1" type="ORF">GLAREA_01059</name>
</gene>
<dbReference type="OrthoDB" id="5085118at2759"/>
<dbReference type="GeneID" id="19460117"/>
<dbReference type="RefSeq" id="XP_008084008.1">
    <property type="nucleotide sequence ID" value="XM_008085817.1"/>
</dbReference>
<evidence type="ECO:0000313" key="1">
    <source>
        <dbReference type="EMBL" id="EPE29899.1"/>
    </source>
</evidence>
<name>S3CY73_GLAL2</name>
<dbReference type="KEGG" id="glz:GLAREA_01059"/>
<dbReference type="EMBL" id="KE145367">
    <property type="protein sequence ID" value="EPE29899.1"/>
    <property type="molecule type" value="Genomic_DNA"/>
</dbReference>
<dbReference type="HOGENOM" id="CLU_2441044_0_0_1"/>
<dbReference type="AlphaFoldDB" id="S3CY73"/>
<sequence length="90" mass="10551">MSLPMEWQTTTHPNAYDIERSAVITVLIPNLLENIVGKWLWDTFGETAFYEADNDRGAGYWKVTAPRRITDIEQQKLRDKPTRRRRSSAR</sequence>
<dbReference type="Proteomes" id="UP000016922">
    <property type="component" value="Unassembled WGS sequence"/>
</dbReference>